<dbReference type="EMBL" id="JAUSUZ010000002">
    <property type="protein sequence ID" value="MDQ0371642.1"/>
    <property type="molecule type" value="Genomic_DNA"/>
</dbReference>
<dbReference type="AlphaFoldDB" id="A0AAE4B2G5"/>
<comment type="caution">
    <text evidence="3">The sequence shown here is derived from an EMBL/GenBank/DDBJ whole genome shotgun (WGS) entry which is preliminary data.</text>
</comment>
<name>A0AAE4B2G5_9ACTN</name>
<feature type="compositionally biased region" description="Basic and acidic residues" evidence="1">
    <location>
        <begin position="128"/>
        <end position="139"/>
    </location>
</feature>
<feature type="region of interest" description="Disordered" evidence="1">
    <location>
        <begin position="120"/>
        <end position="147"/>
    </location>
</feature>
<keyword evidence="2" id="KW-0812">Transmembrane</keyword>
<evidence type="ECO:0000256" key="2">
    <source>
        <dbReference type="SAM" id="Phobius"/>
    </source>
</evidence>
<evidence type="ECO:0000313" key="3">
    <source>
        <dbReference type="EMBL" id="MDQ0371642.1"/>
    </source>
</evidence>
<reference evidence="3 4" key="1">
    <citation type="submission" date="2023-07" db="EMBL/GenBank/DDBJ databases">
        <title>Sequencing the genomes of 1000 actinobacteria strains.</title>
        <authorList>
            <person name="Klenk H.-P."/>
        </authorList>
    </citation>
    <scope>NUCLEOTIDE SEQUENCE [LARGE SCALE GENOMIC DNA]</scope>
    <source>
        <strain evidence="3 4">DSM 44709</strain>
    </source>
</reference>
<accession>A0AAE4B2G5</accession>
<feature type="transmembrane region" description="Helical" evidence="2">
    <location>
        <begin position="157"/>
        <end position="180"/>
    </location>
</feature>
<evidence type="ECO:0000313" key="4">
    <source>
        <dbReference type="Proteomes" id="UP001240236"/>
    </source>
</evidence>
<keyword evidence="2" id="KW-1133">Transmembrane helix</keyword>
<feature type="transmembrane region" description="Helical" evidence="2">
    <location>
        <begin position="186"/>
        <end position="208"/>
    </location>
</feature>
<evidence type="ECO:0000256" key="1">
    <source>
        <dbReference type="SAM" id="MobiDB-lite"/>
    </source>
</evidence>
<keyword evidence="4" id="KW-1185">Reference proteome</keyword>
<dbReference type="RefSeq" id="WP_307249405.1">
    <property type="nucleotide sequence ID" value="NZ_JAUSUZ010000002.1"/>
</dbReference>
<sequence length="212" mass="23512">MTHAATGPRTGPRRGIVYGFNVRDPQTGIVYLGYVGQTRQLLRAREAQHRTDQSWADIIDGGAFVLEEGVWSDGELDRREVAAIQRLRPLFNIAGNEANPDRIPPWEAVAARHLRDDAAGRPRWVAPPKDRPRPGKRQEIPTPAQLGMTRRPVRRPIPLGVVAAAWVGMFVAGMGAASWAGIPENVAGWLAIAVASAMWGRFVVPAWWHRRR</sequence>
<dbReference type="Proteomes" id="UP001240236">
    <property type="component" value="Unassembled WGS sequence"/>
</dbReference>
<proteinExistence type="predicted"/>
<gene>
    <name evidence="3" type="ORF">J2S42_008390</name>
</gene>
<protein>
    <submittedName>
        <fullName evidence="3">Uncharacterized protein</fullName>
    </submittedName>
</protein>
<organism evidence="3 4">
    <name type="scientific">Catenuloplanes indicus</name>
    <dbReference type="NCBI Taxonomy" id="137267"/>
    <lineage>
        <taxon>Bacteria</taxon>
        <taxon>Bacillati</taxon>
        <taxon>Actinomycetota</taxon>
        <taxon>Actinomycetes</taxon>
        <taxon>Micromonosporales</taxon>
        <taxon>Micromonosporaceae</taxon>
        <taxon>Catenuloplanes</taxon>
    </lineage>
</organism>
<keyword evidence="2" id="KW-0472">Membrane</keyword>